<keyword evidence="2" id="KW-1185">Reference proteome</keyword>
<name>A0A8J7AKI3_9CYAN</name>
<dbReference type="EMBL" id="JADEXG010000055">
    <property type="protein sequence ID" value="MBE9079408.1"/>
    <property type="molecule type" value="Genomic_DNA"/>
</dbReference>
<reference evidence="1" key="1">
    <citation type="submission" date="2020-10" db="EMBL/GenBank/DDBJ databases">
        <authorList>
            <person name="Castelo-Branco R."/>
            <person name="Eusebio N."/>
            <person name="Adriana R."/>
            <person name="Vieira A."/>
            <person name="Brugerolle De Fraissinette N."/>
            <person name="Rezende De Castro R."/>
            <person name="Schneider M.P."/>
            <person name="Vasconcelos V."/>
            <person name="Leao P.N."/>
        </authorList>
    </citation>
    <scope>NUCLEOTIDE SEQUENCE</scope>
    <source>
        <strain evidence="1">LEGE 07310</strain>
    </source>
</reference>
<dbReference type="RefSeq" id="WP_193910336.1">
    <property type="nucleotide sequence ID" value="NZ_JADEXG010000055.1"/>
</dbReference>
<organism evidence="1 2">
    <name type="scientific">Vasconcelosia minhoensis LEGE 07310</name>
    <dbReference type="NCBI Taxonomy" id="915328"/>
    <lineage>
        <taxon>Bacteria</taxon>
        <taxon>Bacillati</taxon>
        <taxon>Cyanobacteriota</taxon>
        <taxon>Cyanophyceae</taxon>
        <taxon>Nodosilineales</taxon>
        <taxon>Cymatolegaceae</taxon>
        <taxon>Vasconcelosia</taxon>
        <taxon>Vasconcelosia minhoensis</taxon>
    </lineage>
</organism>
<sequence>MATSAPVTIPIRAMTLSPGSHLLIENVSWQQYESLLAELGEARRVPRVNYCRKMLRQLRQ</sequence>
<comment type="caution">
    <text evidence="1">The sequence shown here is derived from an EMBL/GenBank/DDBJ whole genome shotgun (WGS) entry which is preliminary data.</text>
</comment>
<protein>
    <submittedName>
        <fullName evidence="1">Uncharacterized protein</fullName>
    </submittedName>
</protein>
<evidence type="ECO:0000313" key="1">
    <source>
        <dbReference type="EMBL" id="MBE9079408.1"/>
    </source>
</evidence>
<proteinExistence type="predicted"/>
<dbReference type="AlphaFoldDB" id="A0A8J7AKI3"/>
<dbReference type="Proteomes" id="UP000636505">
    <property type="component" value="Unassembled WGS sequence"/>
</dbReference>
<evidence type="ECO:0000313" key="2">
    <source>
        <dbReference type="Proteomes" id="UP000636505"/>
    </source>
</evidence>
<gene>
    <name evidence="1" type="ORF">IQ241_19255</name>
</gene>
<accession>A0A8J7AKI3</accession>